<proteinExistence type="predicted"/>
<evidence type="ECO:0000313" key="5">
    <source>
        <dbReference type="EMBL" id="ORX37688.1"/>
    </source>
</evidence>
<protein>
    <recommendedName>
        <fullName evidence="1">holo-[acyl-carrier-protein] synthase</fullName>
        <ecNumber evidence="1">2.7.8.7</ecNumber>
    </recommendedName>
</protein>
<dbReference type="Pfam" id="PF22624">
    <property type="entry name" value="AASDHPPT_N"/>
    <property type="match status" value="1"/>
</dbReference>
<reference evidence="5 6" key="1">
    <citation type="submission" date="2017-03" db="EMBL/GenBank/DDBJ databases">
        <title>Widespread Adenine N6-methylation of Active Genes in Fungi.</title>
        <authorList>
            <consortium name="DOE Joint Genome Institute"/>
            <person name="Mondo S.J."/>
            <person name="Dannebaum R.O."/>
            <person name="Kuo R.C."/>
            <person name="Louie K.B."/>
            <person name="Bewick A.J."/>
            <person name="Labutti K."/>
            <person name="Haridas S."/>
            <person name="Kuo A."/>
            <person name="Salamov A."/>
            <person name="Ahrendt S.R."/>
            <person name="Lau R."/>
            <person name="Bowen B.P."/>
            <person name="Lipzen A."/>
            <person name="Sullivan W."/>
            <person name="Andreopoulos W.B."/>
            <person name="Clum A."/>
            <person name="Lindquist E."/>
            <person name="Daum C."/>
            <person name="Northen T.R."/>
            <person name="Ramamoorthy G."/>
            <person name="Schmitz R.J."/>
            <person name="Gryganskyi A."/>
            <person name="Culley D."/>
            <person name="Magnuson J."/>
            <person name="James T.Y."/>
            <person name="O'Malley M.A."/>
            <person name="Stajich J.E."/>
            <person name="Spatafora J.W."/>
            <person name="Visel A."/>
            <person name="Grigoriev I.V."/>
        </authorList>
    </citation>
    <scope>NUCLEOTIDE SEQUENCE [LARGE SCALE GENOMIC DNA]</scope>
    <source>
        <strain evidence="5 6">NRRL Y-17943</strain>
    </source>
</reference>
<dbReference type="AlphaFoldDB" id="A0A1Y1UI19"/>
<dbReference type="GO" id="GO:0000287">
    <property type="term" value="F:magnesium ion binding"/>
    <property type="evidence" value="ECO:0007669"/>
    <property type="project" value="InterPro"/>
</dbReference>
<dbReference type="SUPFAM" id="SSF56214">
    <property type="entry name" value="4'-phosphopantetheinyl transferase"/>
    <property type="match status" value="2"/>
</dbReference>
<dbReference type="GO" id="GO:0008897">
    <property type="term" value="F:holo-[acyl-carrier-protein] synthase activity"/>
    <property type="evidence" value="ECO:0007669"/>
    <property type="project" value="UniProtKB-EC"/>
</dbReference>
<dbReference type="Gene3D" id="3.90.470.20">
    <property type="entry name" value="4'-phosphopantetheinyl transferase domain"/>
    <property type="match status" value="2"/>
</dbReference>
<evidence type="ECO:0000256" key="2">
    <source>
        <dbReference type="ARBA" id="ARBA00022679"/>
    </source>
</evidence>
<dbReference type="GO" id="GO:0019878">
    <property type="term" value="P:lysine biosynthetic process via aminoadipic acid"/>
    <property type="evidence" value="ECO:0007669"/>
    <property type="project" value="TreeGrafter"/>
</dbReference>
<keyword evidence="2" id="KW-0808">Transferase</keyword>
<dbReference type="PANTHER" id="PTHR12215">
    <property type="entry name" value="PHOSPHOPANTETHEINE TRANSFERASE"/>
    <property type="match status" value="1"/>
</dbReference>
<dbReference type="InterPro" id="IPR055066">
    <property type="entry name" value="AASDHPPT_N"/>
</dbReference>
<dbReference type="PANTHER" id="PTHR12215:SF10">
    <property type="entry name" value="L-AMINOADIPATE-SEMIALDEHYDE DEHYDROGENASE-PHOSPHOPANTETHEINYL TRANSFERASE"/>
    <property type="match status" value="1"/>
</dbReference>
<feature type="domain" description="4'-phosphopantetheinyl transferase N-terminal" evidence="4">
    <location>
        <begin position="20"/>
        <end position="102"/>
    </location>
</feature>
<sequence length="265" mass="29349">MHMYLIELPAVPLHESVQHELVSILPQASQDQLKKYRLPGDALRSLVGQLAPIWYLRTQGLIRPNEKATFGRQGKGKPMLVEPRLQPPLGFNTSHDGSFVLLGVTRGQSSQIGVDLMKIPDNPSDVQDGISEQLTHDERHSLAIPMTIHARSKRISTLWTFKECFVKALGEGIGFGLERIALTLAPDGTVDGVCVDGEDVRWDGWKWAAGFHRVDEPMGGKELPEEYGWTVFWKSDELDGGGDLVHISWDSFLGVFSNPDGDIAS</sequence>
<organism evidence="5 6">
    <name type="scientific">Kockovaella imperatae</name>
    <dbReference type="NCBI Taxonomy" id="4999"/>
    <lineage>
        <taxon>Eukaryota</taxon>
        <taxon>Fungi</taxon>
        <taxon>Dikarya</taxon>
        <taxon>Basidiomycota</taxon>
        <taxon>Agaricomycotina</taxon>
        <taxon>Tremellomycetes</taxon>
        <taxon>Tremellales</taxon>
        <taxon>Cuniculitremaceae</taxon>
        <taxon>Kockovaella</taxon>
    </lineage>
</organism>
<dbReference type="EMBL" id="NBSH01000005">
    <property type="protein sequence ID" value="ORX37688.1"/>
    <property type="molecule type" value="Genomic_DNA"/>
</dbReference>
<dbReference type="Pfam" id="PF01648">
    <property type="entry name" value="ACPS"/>
    <property type="match status" value="1"/>
</dbReference>
<keyword evidence="6" id="KW-1185">Reference proteome</keyword>
<dbReference type="STRING" id="4999.A0A1Y1UI19"/>
<gene>
    <name evidence="5" type="ORF">BD324DRAFT_392012</name>
</gene>
<dbReference type="InterPro" id="IPR050559">
    <property type="entry name" value="P-Pant_transferase_sf"/>
</dbReference>
<feature type="domain" description="4'-phosphopantetheinyl transferase" evidence="3">
    <location>
        <begin position="111"/>
        <end position="193"/>
    </location>
</feature>
<evidence type="ECO:0000256" key="1">
    <source>
        <dbReference type="ARBA" id="ARBA00013172"/>
    </source>
</evidence>
<comment type="caution">
    <text evidence="5">The sequence shown here is derived from an EMBL/GenBank/DDBJ whole genome shotgun (WGS) entry which is preliminary data.</text>
</comment>
<dbReference type="Proteomes" id="UP000193218">
    <property type="component" value="Unassembled WGS sequence"/>
</dbReference>
<evidence type="ECO:0000259" key="3">
    <source>
        <dbReference type="Pfam" id="PF01648"/>
    </source>
</evidence>
<evidence type="ECO:0000259" key="4">
    <source>
        <dbReference type="Pfam" id="PF22624"/>
    </source>
</evidence>
<dbReference type="InParanoid" id="A0A1Y1UI19"/>
<name>A0A1Y1UI19_9TREE</name>
<accession>A0A1Y1UI19</accession>
<dbReference type="OrthoDB" id="26719at2759"/>
<dbReference type="InterPro" id="IPR008278">
    <property type="entry name" value="4-PPantetheinyl_Trfase_dom"/>
</dbReference>
<dbReference type="GeneID" id="33554475"/>
<dbReference type="RefSeq" id="XP_021871675.1">
    <property type="nucleotide sequence ID" value="XM_022012667.1"/>
</dbReference>
<evidence type="ECO:0000313" key="6">
    <source>
        <dbReference type="Proteomes" id="UP000193218"/>
    </source>
</evidence>
<dbReference type="GO" id="GO:0005829">
    <property type="term" value="C:cytosol"/>
    <property type="evidence" value="ECO:0007669"/>
    <property type="project" value="TreeGrafter"/>
</dbReference>
<dbReference type="InterPro" id="IPR037143">
    <property type="entry name" value="4-PPantetheinyl_Trfase_dom_sf"/>
</dbReference>
<dbReference type="EC" id="2.7.8.7" evidence="1"/>